<feature type="compositionally biased region" description="Polar residues" evidence="10">
    <location>
        <begin position="802"/>
        <end position="822"/>
    </location>
</feature>
<evidence type="ECO:0000256" key="9">
    <source>
        <dbReference type="PROSITE-ProRule" id="PRU00221"/>
    </source>
</evidence>
<feature type="compositionally biased region" description="Pro residues" evidence="10">
    <location>
        <begin position="919"/>
        <end position="935"/>
    </location>
</feature>
<dbReference type="AlphaFoldDB" id="A0AAN8XK49"/>
<dbReference type="Gene3D" id="1.25.40.1030">
    <property type="match status" value="1"/>
</dbReference>
<keyword evidence="7" id="KW-0931">ER-Golgi transport</keyword>
<organism evidence="11 12">
    <name type="scientific">Halocaridina rubra</name>
    <name type="common">Hawaiian red shrimp</name>
    <dbReference type="NCBI Taxonomy" id="373956"/>
    <lineage>
        <taxon>Eukaryota</taxon>
        <taxon>Metazoa</taxon>
        <taxon>Ecdysozoa</taxon>
        <taxon>Arthropoda</taxon>
        <taxon>Crustacea</taxon>
        <taxon>Multicrustacea</taxon>
        <taxon>Malacostraca</taxon>
        <taxon>Eumalacostraca</taxon>
        <taxon>Eucarida</taxon>
        <taxon>Decapoda</taxon>
        <taxon>Pleocyemata</taxon>
        <taxon>Caridea</taxon>
        <taxon>Atyoidea</taxon>
        <taxon>Atyidae</taxon>
        <taxon>Halocaridina</taxon>
    </lineage>
</organism>
<dbReference type="InterPro" id="IPR036322">
    <property type="entry name" value="WD40_repeat_dom_sf"/>
</dbReference>
<evidence type="ECO:0000313" key="11">
    <source>
        <dbReference type="EMBL" id="KAK7080804.1"/>
    </source>
</evidence>
<feature type="region of interest" description="Disordered" evidence="10">
    <location>
        <begin position="905"/>
        <end position="944"/>
    </location>
</feature>
<keyword evidence="5" id="KW-0677">Repeat</keyword>
<feature type="compositionally biased region" description="Polar residues" evidence="10">
    <location>
        <begin position="849"/>
        <end position="869"/>
    </location>
</feature>
<dbReference type="PANTHER" id="PTHR13923:SF11">
    <property type="entry name" value="SECRETORY 31, ISOFORM D"/>
    <property type="match status" value="1"/>
</dbReference>
<dbReference type="GO" id="GO:0070971">
    <property type="term" value="C:endoplasmic reticulum exit site"/>
    <property type="evidence" value="ECO:0007669"/>
    <property type="project" value="TreeGrafter"/>
</dbReference>
<proteinExistence type="inferred from homology"/>
<dbReference type="SUPFAM" id="SSF50978">
    <property type="entry name" value="WD40 repeat-like"/>
    <property type="match status" value="1"/>
</dbReference>
<evidence type="ECO:0000256" key="7">
    <source>
        <dbReference type="ARBA" id="ARBA00022892"/>
    </source>
</evidence>
<dbReference type="InterPro" id="IPR015943">
    <property type="entry name" value="WD40/YVTN_repeat-like_dom_sf"/>
</dbReference>
<dbReference type="InterPro" id="IPR040251">
    <property type="entry name" value="SEC31-like"/>
</dbReference>
<keyword evidence="4 9" id="KW-0853">WD repeat</keyword>
<evidence type="ECO:0000256" key="8">
    <source>
        <dbReference type="ARBA" id="ARBA00022927"/>
    </source>
</evidence>
<comment type="similarity">
    <text evidence="2">Belongs to the WD repeat SEC31 family.</text>
</comment>
<sequence length="1247" mass="134231">MKVKEISGTVSIAWSPGGLQPIYLACGSAAQQLDASLSSNSTLSLYNLNVGQANLETRQAVSIEAPGRFHALEWSVLEGKPSGLIFGGCDNASLYVYDAAKLLQRAPDSLLGKTEGLHAGPVFTVSCNSLQKNLIATGSSECEISVWDINKLDTPNSPGKRPTINADVSCVSFNKQVAHILGSTYAGHCVMWDLRKQTSIISISDTVSRMKAKNMCWNPSVATQLLLASDDDATPWAQLWDLRYANQPIKTLQGHQRGILKAMWCMQDDNLLITASKENKIYVWNPSLPNGSEIVGEFPSYNQWSFDMSWCSRDPSLVAMASVDGYVSVYSLLGSGLPPTQTDKFSAIADSFPGMEMPAVAPQGVSPQPIQLKYAPKWFPKPAGARFCFGGRLVSWNSQSRGVTVSQVVTEPELIERSRQLEESLSQGQLDTFCQAKAYTAAQASNQFLWQFPNANFEQKLWQTIGANFGQSPRENFMEILGFSKSQVSSQLKPFAPPGSENMVGAEDLTDKMANLGTNDGSTGSLDPSEQFEMIASAQSFESEQVMESDVQTSPELERVPQKICLDPDESSENSQGLLTQALLIGDLESAVDLCIKRKLYPHALSLAARAGAELFSKTRDSVLSEIECTVAPLVGAVVRGDLTTIMSSCDIAHWKEALTALLTYSDDQTFPSLAESLGERLESEGNHDCLPSAIICYVMAGSLDKFAACWLKMRPGTKPGDLQDLVEVIMVLQRSLSTAGRPANLSEGSTVSSLLCQYASLLAAQGTLNTAVSYLNSATQGEMVELRDRLYRALGYATGGAAQQTRKPSGASLSARRSSTPYHAPQREGWGMSNPVCSGLPQYDVYHPQSSSVQPNQFTPSVQDQQRSVYGAPPMPVQPPVSMTSPTFFSPTAAPVQPQVPSMMPVSSYAPTSLGGPQIPPMQQPPSSGPPPSGPLNLSGGFRRGTATNRYVAEPSIAPQPANILNPVQTAQPPSYLQSGPNQNIPPNSSAPGMGGPSPFYNSGTSVGGGLGDQLPTKTPAALDMNTPRGWNDPPPISGSRKQYEVEPRLGGGHSGDKRLMKLKQAKQQQQQQQQNEAPKMDPITCPVPGGTLPDPPSQFMGFSQYGAESAGPVAASVAPSAASVVPEPASKGPLPPQHQVIQDVFNDLRNRCLGTAQNQQVKSRLDGLAPKLEALYDRLRADQLSVTVTNGLHQFVEVIKAGDYRQALQIHSQIMATGNFSEMSSFMPSLKLLIQTCMQLQVYCH</sequence>
<protein>
    <submittedName>
        <fullName evidence="11">Protein transport protein Sec31A</fullName>
    </submittedName>
</protein>
<keyword evidence="3" id="KW-0813">Transport</keyword>
<evidence type="ECO:0000256" key="1">
    <source>
        <dbReference type="ARBA" id="ARBA00004240"/>
    </source>
</evidence>
<evidence type="ECO:0000256" key="2">
    <source>
        <dbReference type="ARBA" id="ARBA00009358"/>
    </source>
</evidence>
<dbReference type="GO" id="GO:0090110">
    <property type="term" value="P:COPII-coated vesicle cargo loading"/>
    <property type="evidence" value="ECO:0007669"/>
    <property type="project" value="TreeGrafter"/>
</dbReference>
<dbReference type="Gene3D" id="1.20.940.10">
    <property type="entry name" value="Functional domain of the splicing factor Prp18"/>
    <property type="match status" value="1"/>
</dbReference>
<accession>A0AAN8XK49</accession>
<dbReference type="InterPro" id="IPR001680">
    <property type="entry name" value="WD40_rpt"/>
</dbReference>
<feature type="region of interest" description="Disordered" evidence="10">
    <location>
        <begin position="802"/>
        <end position="879"/>
    </location>
</feature>
<dbReference type="EMBL" id="JAXCGZ010005784">
    <property type="protein sequence ID" value="KAK7080804.1"/>
    <property type="molecule type" value="Genomic_DNA"/>
</dbReference>
<reference evidence="11 12" key="1">
    <citation type="submission" date="2023-11" db="EMBL/GenBank/DDBJ databases">
        <title>Halocaridina rubra genome assembly.</title>
        <authorList>
            <person name="Smith C."/>
        </authorList>
    </citation>
    <scope>NUCLEOTIDE SEQUENCE [LARGE SCALE GENOMIC DNA]</scope>
    <source>
        <strain evidence="11">EP-1</strain>
        <tissue evidence="11">Whole</tissue>
    </source>
</reference>
<dbReference type="Proteomes" id="UP001381693">
    <property type="component" value="Unassembled WGS sequence"/>
</dbReference>
<evidence type="ECO:0000313" key="12">
    <source>
        <dbReference type="Proteomes" id="UP001381693"/>
    </source>
</evidence>
<evidence type="ECO:0000256" key="10">
    <source>
        <dbReference type="SAM" id="MobiDB-lite"/>
    </source>
</evidence>
<keyword evidence="12" id="KW-1185">Reference proteome</keyword>
<gene>
    <name evidence="11" type="primary">SEC31A</name>
    <name evidence="11" type="ORF">SK128_015468</name>
</gene>
<dbReference type="PROSITE" id="PS50082">
    <property type="entry name" value="WD_REPEATS_2"/>
    <property type="match status" value="1"/>
</dbReference>
<evidence type="ECO:0000256" key="6">
    <source>
        <dbReference type="ARBA" id="ARBA00022824"/>
    </source>
</evidence>
<dbReference type="GO" id="GO:0005198">
    <property type="term" value="F:structural molecule activity"/>
    <property type="evidence" value="ECO:0007669"/>
    <property type="project" value="TreeGrafter"/>
</dbReference>
<dbReference type="GO" id="GO:0007029">
    <property type="term" value="P:endoplasmic reticulum organization"/>
    <property type="evidence" value="ECO:0007669"/>
    <property type="project" value="TreeGrafter"/>
</dbReference>
<comment type="subcellular location">
    <subcellularLocation>
        <location evidence="1">Endoplasmic reticulum</location>
    </subcellularLocation>
</comment>
<dbReference type="Gene3D" id="2.130.10.10">
    <property type="entry name" value="YVTN repeat-like/Quinoprotein amine dehydrogenase"/>
    <property type="match status" value="1"/>
</dbReference>
<evidence type="ECO:0000256" key="4">
    <source>
        <dbReference type="ARBA" id="ARBA00022574"/>
    </source>
</evidence>
<dbReference type="GO" id="GO:0015031">
    <property type="term" value="P:protein transport"/>
    <property type="evidence" value="ECO:0007669"/>
    <property type="project" value="UniProtKB-KW"/>
</dbReference>
<feature type="repeat" description="WD" evidence="9">
    <location>
        <begin position="252"/>
        <end position="285"/>
    </location>
</feature>
<evidence type="ECO:0000256" key="5">
    <source>
        <dbReference type="ARBA" id="ARBA00022737"/>
    </source>
</evidence>
<dbReference type="PANTHER" id="PTHR13923">
    <property type="entry name" value="SEC31-RELATED PROTEIN"/>
    <property type="match status" value="1"/>
</dbReference>
<dbReference type="SMART" id="SM00320">
    <property type="entry name" value="WD40"/>
    <property type="match status" value="5"/>
</dbReference>
<dbReference type="Pfam" id="PF00400">
    <property type="entry name" value="WD40"/>
    <property type="match status" value="1"/>
</dbReference>
<name>A0AAN8XK49_HALRR</name>
<comment type="caution">
    <text evidence="11">The sequence shown here is derived from an EMBL/GenBank/DDBJ whole genome shotgun (WGS) entry which is preliminary data.</text>
</comment>
<feature type="region of interest" description="Disordered" evidence="10">
    <location>
        <begin position="959"/>
        <end position="1085"/>
    </location>
</feature>
<keyword evidence="6" id="KW-0256">Endoplasmic reticulum</keyword>
<dbReference type="GO" id="GO:0030127">
    <property type="term" value="C:COPII vesicle coat"/>
    <property type="evidence" value="ECO:0007669"/>
    <property type="project" value="TreeGrafter"/>
</dbReference>
<keyword evidence="8" id="KW-0653">Protein transport</keyword>
<evidence type="ECO:0000256" key="3">
    <source>
        <dbReference type="ARBA" id="ARBA00022448"/>
    </source>
</evidence>
<feature type="compositionally biased region" description="Polar residues" evidence="10">
    <location>
        <begin position="967"/>
        <end position="992"/>
    </location>
</feature>